<protein>
    <submittedName>
        <fullName evidence="1">Uncharacterized protein</fullName>
    </submittedName>
</protein>
<proteinExistence type="predicted"/>
<reference evidence="1" key="1">
    <citation type="journal article" date="2015" name="Nature">
        <title>Complex archaea that bridge the gap between prokaryotes and eukaryotes.</title>
        <authorList>
            <person name="Spang A."/>
            <person name="Saw J.H."/>
            <person name="Jorgensen S.L."/>
            <person name="Zaremba-Niedzwiedzka K."/>
            <person name="Martijn J."/>
            <person name="Lind A.E."/>
            <person name="van Eijk R."/>
            <person name="Schleper C."/>
            <person name="Guy L."/>
            <person name="Ettema T.J."/>
        </authorList>
    </citation>
    <scope>NUCLEOTIDE SEQUENCE</scope>
</reference>
<gene>
    <name evidence="1" type="ORF">LCGC14_0428880</name>
</gene>
<dbReference type="AlphaFoldDB" id="A0A0F9SNJ2"/>
<name>A0A0F9SNJ2_9ZZZZ</name>
<accession>A0A0F9SNJ2</accession>
<evidence type="ECO:0000313" key="1">
    <source>
        <dbReference type="EMBL" id="KKN70615.1"/>
    </source>
</evidence>
<sequence length="73" mass="7726">MNNEICRTCIHCDQSAGDVTSGECHVNPPKVFLVPMQGPLGQVKAQKVSGYPPVKLDDMGCGNHSSLLGETNA</sequence>
<dbReference type="EMBL" id="LAZR01000400">
    <property type="protein sequence ID" value="KKN70615.1"/>
    <property type="molecule type" value="Genomic_DNA"/>
</dbReference>
<organism evidence="1">
    <name type="scientific">marine sediment metagenome</name>
    <dbReference type="NCBI Taxonomy" id="412755"/>
    <lineage>
        <taxon>unclassified sequences</taxon>
        <taxon>metagenomes</taxon>
        <taxon>ecological metagenomes</taxon>
    </lineage>
</organism>
<comment type="caution">
    <text evidence="1">The sequence shown here is derived from an EMBL/GenBank/DDBJ whole genome shotgun (WGS) entry which is preliminary data.</text>
</comment>